<dbReference type="Gene3D" id="1.10.357.10">
    <property type="entry name" value="Tetracycline Repressor, domain 2"/>
    <property type="match status" value="2"/>
</dbReference>
<dbReference type="InterPro" id="IPR009057">
    <property type="entry name" value="Homeodomain-like_sf"/>
</dbReference>
<dbReference type="PROSITE" id="PS50977">
    <property type="entry name" value="HTH_TETR_2"/>
    <property type="match status" value="2"/>
</dbReference>
<evidence type="ECO:0000256" key="4">
    <source>
        <dbReference type="ARBA" id="ARBA00023163"/>
    </source>
</evidence>
<dbReference type="PANTHER" id="PTHR30055">
    <property type="entry name" value="HTH-TYPE TRANSCRIPTIONAL REGULATOR RUTR"/>
    <property type="match status" value="1"/>
</dbReference>
<reference evidence="8 10" key="1">
    <citation type="submission" date="2016-09" db="EMBL/GenBank/DDBJ databases">
        <title>genome sequences of unsequenced Mycobacteria.</title>
        <authorList>
            <person name="Greninger A.L."/>
            <person name="Jerome K.R."/>
            <person name="Mcnair B."/>
            <person name="Wallis C."/>
            <person name="Fang F."/>
        </authorList>
    </citation>
    <scope>NUCLEOTIDE SEQUENCE [LARGE SCALE GENOMIC DNA]</scope>
    <source>
        <strain evidence="8 10">BM1</strain>
    </source>
</reference>
<dbReference type="AlphaFoldDB" id="A0A1Q4HLL8"/>
<feature type="DNA-binding region" description="H-T-H motif" evidence="5">
    <location>
        <begin position="51"/>
        <end position="70"/>
    </location>
</feature>
<evidence type="ECO:0000313" key="8">
    <source>
        <dbReference type="EMBL" id="OPE55234.1"/>
    </source>
</evidence>
<feature type="domain" description="HTH tetR-type" evidence="7">
    <location>
        <begin position="251"/>
        <end position="311"/>
    </location>
</feature>
<evidence type="ECO:0000313" key="10">
    <source>
        <dbReference type="Proteomes" id="UP000191039"/>
    </source>
</evidence>
<protein>
    <submittedName>
        <fullName evidence="9">TetR family transcriptional regulator</fullName>
    </submittedName>
</protein>
<evidence type="ECO:0000259" key="7">
    <source>
        <dbReference type="PROSITE" id="PS50977"/>
    </source>
</evidence>
<dbReference type="Proteomes" id="UP000191039">
    <property type="component" value="Unassembled WGS sequence"/>
</dbReference>
<dbReference type="GO" id="GO:0045892">
    <property type="term" value="P:negative regulation of DNA-templated transcription"/>
    <property type="evidence" value="ECO:0007669"/>
    <property type="project" value="UniProtKB-ARBA"/>
</dbReference>
<evidence type="ECO:0000313" key="9">
    <source>
        <dbReference type="EMBL" id="PEG52070.1"/>
    </source>
</evidence>
<proteinExistence type="predicted"/>
<dbReference type="Pfam" id="PF00440">
    <property type="entry name" value="TetR_N"/>
    <property type="match status" value="2"/>
</dbReference>
<dbReference type="STRING" id="1801.BRW64_02360"/>
<dbReference type="SUPFAM" id="SSF46689">
    <property type="entry name" value="Homeodomain-like"/>
    <property type="match status" value="2"/>
</dbReference>
<organism evidence="8 10">
    <name type="scientific">Mycolicibacterium diernhoferi</name>
    <dbReference type="NCBI Taxonomy" id="1801"/>
    <lineage>
        <taxon>Bacteria</taxon>
        <taxon>Bacillati</taxon>
        <taxon>Actinomycetota</taxon>
        <taxon>Actinomycetes</taxon>
        <taxon>Mycobacteriales</taxon>
        <taxon>Mycobacteriaceae</taxon>
        <taxon>Mycolicibacterium</taxon>
    </lineage>
</organism>
<keyword evidence="4" id="KW-0804">Transcription</keyword>
<dbReference type="Proteomes" id="UP000220340">
    <property type="component" value="Unassembled WGS sequence"/>
</dbReference>
<name>A0A1Q4HLL8_9MYCO</name>
<dbReference type="InterPro" id="IPR001647">
    <property type="entry name" value="HTH_TetR"/>
</dbReference>
<reference evidence="9 11" key="2">
    <citation type="submission" date="2017-10" db="EMBL/GenBank/DDBJ databases">
        <title>The new phylogeny of genus Mycobacterium.</title>
        <authorList>
            <person name="Tortoli E."/>
            <person name="Trovato A."/>
            <person name="Cirillo D.M."/>
        </authorList>
    </citation>
    <scope>NUCLEOTIDE SEQUENCE [LARGE SCALE GENOMIC DNA]</scope>
    <source>
        <strain evidence="9 11">IP141170001</strain>
    </source>
</reference>
<dbReference type="FunFam" id="1.10.10.60:FF:000141">
    <property type="entry name" value="TetR family transcriptional regulator"/>
    <property type="match status" value="1"/>
</dbReference>
<feature type="region of interest" description="Disordered" evidence="6">
    <location>
        <begin position="1"/>
        <end position="29"/>
    </location>
</feature>
<dbReference type="PRINTS" id="PR00455">
    <property type="entry name" value="HTHTETR"/>
</dbReference>
<evidence type="ECO:0000256" key="3">
    <source>
        <dbReference type="ARBA" id="ARBA00023125"/>
    </source>
</evidence>
<comment type="caution">
    <text evidence="8">The sequence shown here is derived from an EMBL/GenBank/DDBJ whole genome shotgun (WGS) entry which is preliminary data.</text>
</comment>
<dbReference type="PANTHER" id="PTHR30055:SF146">
    <property type="entry name" value="HTH-TYPE TRANSCRIPTIONAL DUAL REGULATOR CECR"/>
    <property type="match status" value="1"/>
</dbReference>
<evidence type="ECO:0000256" key="1">
    <source>
        <dbReference type="ARBA" id="ARBA00011738"/>
    </source>
</evidence>
<feature type="domain" description="HTH tetR-type" evidence="7">
    <location>
        <begin position="28"/>
        <end position="88"/>
    </location>
</feature>
<keyword evidence="2" id="KW-0805">Transcription regulation</keyword>
<evidence type="ECO:0000256" key="6">
    <source>
        <dbReference type="SAM" id="MobiDB-lite"/>
    </source>
</evidence>
<dbReference type="EMBL" id="MIJD01000040">
    <property type="protein sequence ID" value="OPE55234.1"/>
    <property type="molecule type" value="Genomic_DNA"/>
</dbReference>
<feature type="DNA-binding region" description="H-T-H motif" evidence="5">
    <location>
        <begin position="274"/>
        <end position="293"/>
    </location>
</feature>
<keyword evidence="3 5" id="KW-0238">DNA-binding</keyword>
<keyword evidence="11" id="KW-1185">Reference proteome</keyword>
<accession>A0A1Q4HLL8</accession>
<comment type="subunit">
    <text evidence="1">Homodimer.</text>
</comment>
<gene>
    <name evidence="8" type="ORF">BV510_06075</name>
    <name evidence="9" type="ORF">CRI78_23295</name>
</gene>
<sequence>MPRAQSPAEHLRRPGYTPANTAVGRRGQHTRDRIIDSAARLFAAHGFQGTSIDAIARDVGGSRATVYQYFAGKDEIFIELTRRGEQAVLEHVDRLHGLGPDADGVRSLRRWVRDGAKLYDRYAMVFLEFPGVGHAADLPPTDAAAVAGRYTDLFAQRLRDAGVVGIAPADAAAALLRITHMVNLYRHRRMFELPSATKTSDSLAVAMQLLLFPQTPDEALTTVVPARAGARLHEVPAAVAAEPDPDPSAVSPVRQDILAAGSALFAEHGFGDVGMADIAGAAGVSRATLYRHFAGKAEIFSELTGWTALEGGHLCTELHALASRGGSEKQLRTWLARYVHFHRNYRGVIRSWYDGSLEPGLAATVGRGLVPYRAAALALVSQARLPANLDPAVAAAIVLAVLGRMSERPASSDHETDYDTATLMATVLNRALRLN</sequence>
<dbReference type="OrthoDB" id="5112469at2"/>
<dbReference type="RefSeq" id="WP_073853817.1">
    <property type="nucleotide sequence ID" value="NZ_BAAATC010000018.1"/>
</dbReference>
<dbReference type="InterPro" id="IPR050109">
    <property type="entry name" value="HTH-type_TetR-like_transc_reg"/>
</dbReference>
<dbReference type="EMBL" id="PDCR01000037">
    <property type="protein sequence ID" value="PEG52070.1"/>
    <property type="molecule type" value="Genomic_DNA"/>
</dbReference>
<evidence type="ECO:0000256" key="5">
    <source>
        <dbReference type="PROSITE-ProRule" id="PRU00335"/>
    </source>
</evidence>
<dbReference type="GO" id="GO:0000976">
    <property type="term" value="F:transcription cis-regulatory region binding"/>
    <property type="evidence" value="ECO:0007669"/>
    <property type="project" value="TreeGrafter"/>
</dbReference>
<evidence type="ECO:0000313" key="11">
    <source>
        <dbReference type="Proteomes" id="UP000220340"/>
    </source>
</evidence>
<dbReference type="GO" id="GO:0003700">
    <property type="term" value="F:DNA-binding transcription factor activity"/>
    <property type="evidence" value="ECO:0007669"/>
    <property type="project" value="TreeGrafter"/>
</dbReference>
<evidence type="ECO:0000256" key="2">
    <source>
        <dbReference type="ARBA" id="ARBA00023015"/>
    </source>
</evidence>